<evidence type="ECO:0000313" key="2">
    <source>
        <dbReference type="Proteomes" id="UP000175971"/>
    </source>
</evidence>
<evidence type="ECO:0000313" key="1">
    <source>
        <dbReference type="EMBL" id="OEV14626.1"/>
    </source>
</evidence>
<protein>
    <submittedName>
        <fullName evidence="1">Uncharacterized protein</fullName>
    </submittedName>
</protein>
<dbReference type="RefSeq" id="WP_070205299.1">
    <property type="nucleotide sequence ID" value="NZ_LJGZ01000114.1"/>
</dbReference>
<gene>
    <name evidence="1" type="ORF">AN221_43010</name>
</gene>
<organism evidence="1 2">
    <name type="scientific">Streptomyces nanshensis</name>
    <dbReference type="NCBI Taxonomy" id="518642"/>
    <lineage>
        <taxon>Bacteria</taxon>
        <taxon>Bacillati</taxon>
        <taxon>Actinomycetota</taxon>
        <taxon>Actinomycetes</taxon>
        <taxon>Kitasatosporales</taxon>
        <taxon>Streptomycetaceae</taxon>
        <taxon>Streptomyces</taxon>
    </lineage>
</organism>
<name>A0A1E7LEJ7_9ACTN</name>
<keyword evidence="2" id="KW-1185">Reference proteome</keyword>
<reference evidence="1 2" key="1">
    <citation type="journal article" date="2016" name="Front. Microbiol.">
        <title>Comparative Genomics Analysis of Streptomyces Species Reveals Their Adaptation to the Marine Environment and Their Diversity at the Genomic Level.</title>
        <authorList>
            <person name="Tian X."/>
            <person name="Zhang Z."/>
            <person name="Yang T."/>
            <person name="Chen M."/>
            <person name="Li J."/>
            <person name="Chen F."/>
            <person name="Yang J."/>
            <person name="Li W."/>
            <person name="Zhang B."/>
            <person name="Zhang Z."/>
            <person name="Wu J."/>
            <person name="Zhang C."/>
            <person name="Long L."/>
            <person name="Xiao J."/>
        </authorList>
    </citation>
    <scope>NUCLEOTIDE SEQUENCE [LARGE SCALE GENOMIC DNA]</scope>
    <source>
        <strain evidence="1 2">SCSIO M10372</strain>
    </source>
</reference>
<proteinExistence type="predicted"/>
<dbReference type="AlphaFoldDB" id="A0A1E7LEJ7"/>
<comment type="caution">
    <text evidence="1">The sequence shown here is derived from an EMBL/GenBank/DDBJ whole genome shotgun (WGS) entry which is preliminary data.</text>
</comment>
<sequence length="61" mass="6444">MRSHGRLELLVAVYAGAGYVGLRRQEEKGFPEPVGALHGEAGHVDRDRVALATMTIGLSGA</sequence>
<dbReference type="Proteomes" id="UP000175971">
    <property type="component" value="Unassembled WGS sequence"/>
</dbReference>
<accession>A0A1E7LEJ7</accession>
<dbReference type="EMBL" id="LJGZ01000114">
    <property type="protein sequence ID" value="OEV14626.1"/>
    <property type="molecule type" value="Genomic_DNA"/>
</dbReference>